<dbReference type="EC" id="2.4.-.-" evidence="2"/>
<evidence type="ECO:0000313" key="3">
    <source>
        <dbReference type="Proteomes" id="UP001589654"/>
    </source>
</evidence>
<comment type="caution">
    <text evidence="2">The sequence shown here is derived from an EMBL/GenBank/DDBJ whole genome shotgun (WGS) entry which is preliminary data.</text>
</comment>
<dbReference type="Gene3D" id="3.90.550.10">
    <property type="entry name" value="Spore Coat Polysaccharide Biosynthesis Protein SpsA, Chain A"/>
    <property type="match status" value="1"/>
</dbReference>
<dbReference type="GO" id="GO:0016757">
    <property type="term" value="F:glycosyltransferase activity"/>
    <property type="evidence" value="ECO:0007669"/>
    <property type="project" value="UniProtKB-KW"/>
</dbReference>
<dbReference type="InterPro" id="IPR001173">
    <property type="entry name" value="Glyco_trans_2-like"/>
</dbReference>
<dbReference type="Pfam" id="PF00535">
    <property type="entry name" value="Glycos_transf_2"/>
    <property type="match status" value="1"/>
</dbReference>
<dbReference type="EMBL" id="JBHMEW010000052">
    <property type="protein sequence ID" value="MFB9211709.1"/>
    <property type="molecule type" value="Genomic_DNA"/>
</dbReference>
<dbReference type="InterPro" id="IPR029044">
    <property type="entry name" value="Nucleotide-diphossugar_trans"/>
</dbReference>
<evidence type="ECO:0000259" key="1">
    <source>
        <dbReference type="Pfam" id="PF00535"/>
    </source>
</evidence>
<dbReference type="RefSeq" id="WP_290246342.1">
    <property type="nucleotide sequence ID" value="NZ_JAUFQT010000001.1"/>
</dbReference>
<evidence type="ECO:0000313" key="2">
    <source>
        <dbReference type="EMBL" id="MFB9211709.1"/>
    </source>
</evidence>
<accession>A0ABV5J6V6</accession>
<dbReference type="SUPFAM" id="SSF53448">
    <property type="entry name" value="Nucleotide-diphospho-sugar transferases"/>
    <property type="match status" value="1"/>
</dbReference>
<sequence>MDAPLVTVICLCYQQKDFVEEALNSVLEQVYQPIELIVFDNGSGDGSQEQIAQWVEQNGNKIKLTKVFLLPEKINYCKAFNKALKWANGKFVLDLSGDDVLMPQHIGEAVCAFSKQTEAKVYSSNAYLVSADGKVKKTFFPTDENGKVQEWIPEGWIYADVVERYCVCTPTLVFDCGALKKEGGYDESLSYEDFDILVRMARKYRFSFSHYRGVKKRLHPAAYSRKQYQKKQSIILPSTLKVCEKISRLNQNPTENQALISRIYHETKHALFSANFEVSGKFLELAKRQGAKGWKWKLFHVWQKSSLDLSWIYELVKR</sequence>
<organism evidence="2 3">
    <name type="scientific">Echinicola jeungdonensis</name>
    <dbReference type="NCBI Taxonomy" id="709343"/>
    <lineage>
        <taxon>Bacteria</taxon>
        <taxon>Pseudomonadati</taxon>
        <taxon>Bacteroidota</taxon>
        <taxon>Cytophagia</taxon>
        <taxon>Cytophagales</taxon>
        <taxon>Cyclobacteriaceae</taxon>
        <taxon>Echinicola</taxon>
    </lineage>
</organism>
<keyword evidence="3" id="KW-1185">Reference proteome</keyword>
<name>A0ABV5J6V6_9BACT</name>
<gene>
    <name evidence="2" type="ORF">ACFFUR_07815</name>
</gene>
<reference evidence="2 3" key="1">
    <citation type="submission" date="2024-09" db="EMBL/GenBank/DDBJ databases">
        <authorList>
            <person name="Sun Q."/>
            <person name="Mori K."/>
        </authorList>
    </citation>
    <scope>NUCLEOTIDE SEQUENCE [LARGE SCALE GENOMIC DNA]</scope>
    <source>
        <strain evidence="2 3">CECT 7682</strain>
    </source>
</reference>
<feature type="domain" description="Glycosyltransferase 2-like" evidence="1">
    <location>
        <begin position="7"/>
        <end position="117"/>
    </location>
</feature>
<dbReference type="Proteomes" id="UP001589654">
    <property type="component" value="Unassembled WGS sequence"/>
</dbReference>
<proteinExistence type="predicted"/>
<keyword evidence="2" id="KW-0808">Transferase</keyword>
<dbReference type="PANTHER" id="PTHR22916:SF3">
    <property type="entry name" value="UDP-GLCNAC:BETAGAL BETA-1,3-N-ACETYLGLUCOSAMINYLTRANSFERASE-LIKE PROTEIN 1"/>
    <property type="match status" value="1"/>
</dbReference>
<protein>
    <submittedName>
        <fullName evidence="2">Glycosyltransferase</fullName>
        <ecNumber evidence="2">2.4.-.-</ecNumber>
    </submittedName>
</protein>
<keyword evidence="2" id="KW-0328">Glycosyltransferase</keyword>
<dbReference type="PANTHER" id="PTHR22916">
    <property type="entry name" value="GLYCOSYLTRANSFERASE"/>
    <property type="match status" value="1"/>
</dbReference>